<evidence type="ECO:0000256" key="6">
    <source>
        <dbReference type="SAM" id="Phobius"/>
    </source>
</evidence>
<reference evidence="8" key="1">
    <citation type="submission" date="2020-07" db="EMBL/GenBank/DDBJ databases">
        <title>novel species isolated from the respiratory tract of Marmot.</title>
        <authorList>
            <person name="Zhang G."/>
        </authorList>
    </citation>
    <scope>NUCLEOTIDE SEQUENCE [LARGE SCALE GENOMIC DNA]</scope>
    <source>
        <strain evidence="8">686</strain>
    </source>
</reference>
<protein>
    <submittedName>
        <fullName evidence="7">Cytochrome c oxidase assembly protein</fullName>
    </submittedName>
</protein>
<name>A0A7D7LU33_9ACTN</name>
<evidence type="ECO:0000256" key="5">
    <source>
        <dbReference type="ARBA" id="ARBA00023136"/>
    </source>
</evidence>
<evidence type="ECO:0000313" key="7">
    <source>
        <dbReference type="EMBL" id="QMS99817.1"/>
    </source>
</evidence>
<keyword evidence="2" id="KW-1003">Cell membrane</keyword>
<keyword evidence="4 6" id="KW-1133">Transmembrane helix</keyword>
<feature type="transmembrane region" description="Helical" evidence="6">
    <location>
        <begin position="83"/>
        <end position="104"/>
    </location>
</feature>
<accession>A0A7D7LU33</accession>
<gene>
    <name evidence="7" type="ORF">H1R19_12530</name>
</gene>
<feature type="transmembrane region" description="Helical" evidence="6">
    <location>
        <begin position="51"/>
        <end position="71"/>
    </location>
</feature>
<evidence type="ECO:0000256" key="2">
    <source>
        <dbReference type="ARBA" id="ARBA00022475"/>
    </source>
</evidence>
<dbReference type="KEGG" id="gji:H1R19_12530"/>
<evidence type="ECO:0000313" key="8">
    <source>
        <dbReference type="Proteomes" id="UP000515663"/>
    </source>
</evidence>
<evidence type="ECO:0000256" key="1">
    <source>
        <dbReference type="ARBA" id="ARBA00004651"/>
    </source>
</evidence>
<dbReference type="RefSeq" id="WP_188330282.1">
    <property type="nucleotide sequence ID" value="NZ_CP059491.1"/>
</dbReference>
<evidence type="ECO:0000256" key="4">
    <source>
        <dbReference type="ARBA" id="ARBA00022989"/>
    </source>
</evidence>
<proteinExistence type="predicted"/>
<keyword evidence="5 6" id="KW-0472">Membrane</keyword>
<dbReference type="InterPro" id="IPR019108">
    <property type="entry name" value="Caa3_assmbl_CtaG-rel"/>
</dbReference>
<sequence>MSTPVAVLAHGAGGQGFSTTFGALLVAAVAIAVYGAAALRCRQDPRGWSGWRTAGFVVGVGLLVVATVPAGSDDLSAHMIGHLLIGMYAPLALALSAPVTLLLRSTPAAFGRRLMHIVRSRPARIVAHPVVLLVATVGGLVALYFTPLFDIADSNPVVHAAVHVHFFVSGYLFAWMIAGPDPAPERPSVPVRLVLIGIAVAAHAVIAQLIHAGLFLGFEAPADELRSAGSLMYYWGDIAEILLALAMLRTWRTDRALSRPRGRSPAIPVAHP</sequence>
<dbReference type="Pfam" id="PF09678">
    <property type="entry name" value="Caa3_CtaG"/>
    <property type="match status" value="1"/>
</dbReference>
<keyword evidence="8" id="KW-1185">Reference proteome</keyword>
<dbReference type="AlphaFoldDB" id="A0A7D7LU33"/>
<feature type="transmembrane region" description="Helical" evidence="6">
    <location>
        <begin position="231"/>
        <end position="251"/>
    </location>
</feature>
<evidence type="ECO:0000256" key="3">
    <source>
        <dbReference type="ARBA" id="ARBA00022692"/>
    </source>
</evidence>
<keyword evidence="3 6" id="KW-0812">Transmembrane</keyword>
<dbReference type="EMBL" id="CP059491">
    <property type="protein sequence ID" value="QMS99817.1"/>
    <property type="molecule type" value="Genomic_DNA"/>
</dbReference>
<feature type="transmembrane region" description="Helical" evidence="6">
    <location>
        <begin position="125"/>
        <end position="145"/>
    </location>
</feature>
<comment type="subcellular location">
    <subcellularLocation>
        <location evidence="1">Cell membrane</location>
        <topology evidence="1">Multi-pass membrane protein</topology>
    </subcellularLocation>
</comment>
<feature type="transmembrane region" description="Helical" evidence="6">
    <location>
        <begin position="189"/>
        <end position="211"/>
    </location>
</feature>
<dbReference type="GO" id="GO:0005886">
    <property type="term" value="C:plasma membrane"/>
    <property type="evidence" value="ECO:0007669"/>
    <property type="project" value="UniProtKB-SubCell"/>
</dbReference>
<organism evidence="7 8">
    <name type="scientific">Gordonia jinghuaiqii</name>
    <dbReference type="NCBI Taxonomy" id="2758710"/>
    <lineage>
        <taxon>Bacteria</taxon>
        <taxon>Bacillati</taxon>
        <taxon>Actinomycetota</taxon>
        <taxon>Actinomycetes</taxon>
        <taxon>Mycobacteriales</taxon>
        <taxon>Gordoniaceae</taxon>
        <taxon>Gordonia</taxon>
    </lineage>
</organism>
<feature type="transmembrane region" description="Helical" evidence="6">
    <location>
        <begin position="157"/>
        <end position="177"/>
    </location>
</feature>
<feature type="transmembrane region" description="Helical" evidence="6">
    <location>
        <begin position="20"/>
        <end position="39"/>
    </location>
</feature>
<dbReference type="Proteomes" id="UP000515663">
    <property type="component" value="Chromosome"/>
</dbReference>